<dbReference type="Gene3D" id="1.10.340.30">
    <property type="entry name" value="Hypothetical protein, domain 2"/>
    <property type="match status" value="1"/>
</dbReference>
<proteinExistence type="predicted"/>
<accession>X0T9D5</accession>
<dbReference type="PANTHER" id="PTHR47203:SF1">
    <property type="entry name" value="HYPOTHETICAL BASE EXCISION DNA REPAIR PROTEIN (EUROFUNG)"/>
    <property type="match status" value="1"/>
</dbReference>
<dbReference type="EMBL" id="BARS01011452">
    <property type="protein sequence ID" value="GAF90088.1"/>
    <property type="molecule type" value="Genomic_DNA"/>
</dbReference>
<dbReference type="GO" id="GO:0046872">
    <property type="term" value="F:metal ion binding"/>
    <property type="evidence" value="ECO:0007669"/>
    <property type="project" value="UniProtKB-KW"/>
</dbReference>
<dbReference type="Gene3D" id="1.10.1670.10">
    <property type="entry name" value="Helix-hairpin-Helix base-excision DNA repair enzymes (C-terminal)"/>
    <property type="match status" value="1"/>
</dbReference>
<comment type="cofactor">
    <cofactor evidence="1">
        <name>[4Fe-4S] cluster</name>
        <dbReference type="ChEBI" id="CHEBI:49883"/>
    </cofactor>
</comment>
<dbReference type="AlphaFoldDB" id="X0T9D5"/>
<evidence type="ECO:0000256" key="1">
    <source>
        <dbReference type="ARBA" id="ARBA00001966"/>
    </source>
</evidence>
<dbReference type="GO" id="GO:0140097">
    <property type="term" value="F:catalytic activity, acting on DNA"/>
    <property type="evidence" value="ECO:0007669"/>
    <property type="project" value="UniProtKB-ARBA"/>
</dbReference>
<dbReference type="PIRSF" id="PIRSF001435">
    <property type="entry name" value="Nth"/>
    <property type="match status" value="1"/>
</dbReference>
<protein>
    <recommendedName>
        <fullName evidence="5">HhH-GPD domain-containing protein</fullName>
    </recommendedName>
</protein>
<reference evidence="6" key="1">
    <citation type="journal article" date="2014" name="Front. Microbiol.">
        <title>High frequency of phylogenetically diverse reductive dehalogenase-homologous genes in deep subseafloor sedimentary metagenomes.</title>
        <authorList>
            <person name="Kawai M."/>
            <person name="Futagami T."/>
            <person name="Toyoda A."/>
            <person name="Takaki Y."/>
            <person name="Nishi S."/>
            <person name="Hori S."/>
            <person name="Arai W."/>
            <person name="Tsubouchi T."/>
            <person name="Morono Y."/>
            <person name="Uchiyama I."/>
            <person name="Ito T."/>
            <person name="Fujiyama A."/>
            <person name="Inagaki F."/>
            <person name="Takami H."/>
        </authorList>
    </citation>
    <scope>NUCLEOTIDE SEQUENCE</scope>
    <source>
        <strain evidence="6">Expedition CK06-06</strain>
    </source>
</reference>
<dbReference type="SMART" id="SM00478">
    <property type="entry name" value="ENDO3c"/>
    <property type="match status" value="1"/>
</dbReference>
<dbReference type="InterPro" id="IPR023170">
    <property type="entry name" value="HhH_base_excis_C"/>
</dbReference>
<dbReference type="GO" id="GO:0051539">
    <property type="term" value="F:4 iron, 4 sulfur cluster binding"/>
    <property type="evidence" value="ECO:0007669"/>
    <property type="project" value="InterPro"/>
</dbReference>
<dbReference type="Pfam" id="PF00730">
    <property type="entry name" value="HhH-GPD"/>
    <property type="match status" value="1"/>
</dbReference>
<evidence type="ECO:0000256" key="2">
    <source>
        <dbReference type="ARBA" id="ARBA00022723"/>
    </source>
</evidence>
<keyword evidence="2" id="KW-0479">Metal-binding</keyword>
<feature type="domain" description="HhH-GPD" evidence="5">
    <location>
        <begin position="4"/>
        <end position="161"/>
    </location>
</feature>
<organism evidence="6">
    <name type="scientific">marine sediment metagenome</name>
    <dbReference type="NCBI Taxonomy" id="412755"/>
    <lineage>
        <taxon>unclassified sequences</taxon>
        <taxon>metagenomes</taxon>
        <taxon>ecological metagenomes</taxon>
    </lineage>
</organism>
<dbReference type="GO" id="GO:0006284">
    <property type="term" value="P:base-excision repair"/>
    <property type="evidence" value="ECO:0007669"/>
    <property type="project" value="InterPro"/>
</dbReference>
<gene>
    <name evidence="6" type="ORF">S01H1_20828</name>
</gene>
<dbReference type="SUPFAM" id="SSF48150">
    <property type="entry name" value="DNA-glycosylase"/>
    <property type="match status" value="1"/>
</dbReference>
<sequence>MTILSQNTSDHNSRRAFDRLITTFGNWQAVAEASVEEVAQAIRHGGLAQVKAPRIKKILDQISAQRGSLDLMFLQELPLAEAKAWLQGLPGVGPKTASCVLLFSLGKPVLPVDTHIYRVAKRLGLIDSRASAERAHEILGAMVPAEDVYQFHIHMIEHGRRVCKALAPRCHQCVLLQVCPAGQMLLGTTLEHKVKA</sequence>
<dbReference type="GO" id="GO:0016787">
    <property type="term" value="F:hydrolase activity"/>
    <property type="evidence" value="ECO:0007669"/>
    <property type="project" value="UniProtKB-ARBA"/>
</dbReference>
<dbReference type="InterPro" id="IPR011257">
    <property type="entry name" value="DNA_glycosylase"/>
</dbReference>
<dbReference type="InterPro" id="IPR003265">
    <property type="entry name" value="HhH-GPD_domain"/>
</dbReference>
<dbReference type="InterPro" id="IPR003651">
    <property type="entry name" value="Endonuclease3_FeS-loop_motif"/>
</dbReference>
<dbReference type="CDD" id="cd00056">
    <property type="entry name" value="ENDO3c"/>
    <property type="match status" value="1"/>
</dbReference>
<dbReference type="SMART" id="SM00525">
    <property type="entry name" value="FES"/>
    <property type="match status" value="1"/>
</dbReference>
<evidence type="ECO:0000313" key="6">
    <source>
        <dbReference type="EMBL" id="GAF90088.1"/>
    </source>
</evidence>
<name>X0T9D5_9ZZZZ</name>
<evidence type="ECO:0000259" key="5">
    <source>
        <dbReference type="SMART" id="SM00478"/>
    </source>
</evidence>
<keyword evidence="4" id="KW-0411">Iron-sulfur</keyword>
<keyword evidence="3" id="KW-0408">Iron</keyword>
<evidence type="ECO:0000256" key="4">
    <source>
        <dbReference type="ARBA" id="ARBA00023014"/>
    </source>
</evidence>
<evidence type="ECO:0000256" key="3">
    <source>
        <dbReference type="ARBA" id="ARBA00023004"/>
    </source>
</evidence>
<dbReference type="PANTHER" id="PTHR47203">
    <property type="match status" value="1"/>
</dbReference>
<comment type="caution">
    <text evidence="6">The sequence shown here is derived from an EMBL/GenBank/DDBJ whole genome shotgun (WGS) entry which is preliminary data.</text>
</comment>